<dbReference type="Gene3D" id="3.90.75.20">
    <property type="match status" value="1"/>
</dbReference>
<protein>
    <recommendedName>
        <fullName evidence="1">HNH nuclease domain-containing protein</fullName>
    </recommendedName>
</protein>
<proteinExistence type="predicted"/>
<evidence type="ECO:0000259" key="1">
    <source>
        <dbReference type="Pfam" id="PF13392"/>
    </source>
</evidence>
<evidence type="ECO:0000313" key="2">
    <source>
        <dbReference type="EMBL" id="XBS48890.1"/>
    </source>
</evidence>
<accession>A0AAU7PFQ4</accession>
<name>A0AAU7PFQ4_9CAUD</name>
<dbReference type="SUPFAM" id="SSF54060">
    <property type="entry name" value="His-Me finger endonucleases"/>
    <property type="match status" value="1"/>
</dbReference>
<dbReference type="EMBL" id="PP836776">
    <property type="protein sequence ID" value="XBS48890.1"/>
    <property type="molecule type" value="Genomic_DNA"/>
</dbReference>
<dbReference type="InterPro" id="IPR044925">
    <property type="entry name" value="His-Me_finger_sf"/>
</dbReference>
<reference evidence="2" key="1">
    <citation type="submission" date="2024-05" db="EMBL/GenBank/DDBJ databases">
        <authorList>
            <person name="Liu Z."/>
            <person name="Gong Z."/>
            <person name="Yan T."/>
        </authorList>
    </citation>
    <scope>NUCLEOTIDE SEQUENCE</scope>
</reference>
<organism evidence="2">
    <name type="scientific">Klebsiella phage vB_Kpn_HF0522</name>
    <dbReference type="NCBI Taxonomy" id="3158833"/>
    <lineage>
        <taxon>Viruses</taxon>
        <taxon>Duplodnaviria</taxon>
        <taxon>Heunggongvirae</taxon>
        <taxon>Uroviricota</taxon>
        <taxon>Caudoviricetes</taxon>
    </lineage>
</organism>
<dbReference type="InterPro" id="IPR003615">
    <property type="entry name" value="HNH_nuc"/>
</dbReference>
<feature type="domain" description="HNH nuclease" evidence="1">
    <location>
        <begin position="58"/>
        <end position="101"/>
    </location>
</feature>
<sequence>MRLSQDDVAELRRTFTVDNEGFLVRISKVPGTRAKLGRVSIAHGYARPRWRGRTWQGHHLAWALYYGELPPEGMDVDHVNMVRHDNRKDNLRLCTRSQNMMNTRHHKDARVPVKGVDYKPNRGWLPYRARVCRNYKTRNLGWFATAEEAADALRAFREAEASQFNREY</sequence>
<dbReference type="Pfam" id="PF13392">
    <property type="entry name" value="HNH_3"/>
    <property type="match status" value="1"/>
</dbReference>